<keyword evidence="2" id="KW-1185">Reference proteome</keyword>
<comment type="caution">
    <text evidence="1">The sequence shown here is derived from an EMBL/GenBank/DDBJ whole genome shotgun (WGS) entry which is preliminary data.</text>
</comment>
<evidence type="ECO:0000313" key="1">
    <source>
        <dbReference type="EMBL" id="CAG5022583.1"/>
    </source>
</evidence>
<accession>A0A8S3XFN9</accession>
<organism evidence="1 2">
    <name type="scientific">Parnassius apollo</name>
    <name type="common">Apollo butterfly</name>
    <name type="synonym">Papilio apollo</name>
    <dbReference type="NCBI Taxonomy" id="110799"/>
    <lineage>
        <taxon>Eukaryota</taxon>
        <taxon>Metazoa</taxon>
        <taxon>Ecdysozoa</taxon>
        <taxon>Arthropoda</taxon>
        <taxon>Hexapoda</taxon>
        <taxon>Insecta</taxon>
        <taxon>Pterygota</taxon>
        <taxon>Neoptera</taxon>
        <taxon>Endopterygota</taxon>
        <taxon>Lepidoptera</taxon>
        <taxon>Glossata</taxon>
        <taxon>Ditrysia</taxon>
        <taxon>Papilionoidea</taxon>
        <taxon>Papilionidae</taxon>
        <taxon>Parnassiinae</taxon>
        <taxon>Parnassini</taxon>
        <taxon>Parnassius</taxon>
        <taxon>Parnassius</taxon>
    </lineage>
</organism>
<protein>
    <submittedName>
        <fullName evidence="1">(apollo) hypothetical protein</fullName>
    </submittedName>
</protein>
<dbReference type="EMBL" id="CAJQZP010001148">
    <property type="protein sequence ID" value="CAG5022583.1"/>
    <property type="molecule type" value="Genomic_DNA"/>
</dbReference>
<dbReference type="OrthoDB" id="4327074at2759"/>
<gene>
    <name evidence="1" type="ORF">PAPOLLO_LOCUS17766</name>
</gene>
<dbReference type="AlphaFoldDB" id="A0A8S3XFN9"/>
<name>A0A8S3XFN9_PARAO</name>
<evidence type="ECO:0000313" key="2">
    <source>
        <dbReference type="Proteomes" id="UP000691718"/>
    </source>
</evidence>
<sequence>MTKENFKNIIGASKMSQIELGVLIPNYFQKLWNFFTEVQKDSRNLNKDNTSSQQDADMKLDAMDIENMAVILREDLREEFSDCVPAPASYYSISENSQEVLHVTYKAEVYDAKTKNTRISVLSQ</sequence>
<reference evidence="1" key="1">
    <citation type="submission" date="2021-04" db="EMBL/GenBank/DDBJ databases">
        <authorList>
            <person name="Tunstrom K."/>
        </authorList>
    </citation>
    <scope>NUCLEOTIDE SEQUENCE</scope>
</reference>
<proteinExistence type="predicted"/>
<dbReference type="Proteomes" id="UP000691718">
    <property type="component" value="Unassembled WGS sequence"/>
</dbReference>